<accession>A0A4P9WAD8</accession>
<dbReference type="EMBL" id="KZ996688">
    <property type="protein sequence ID" value="RKO88473.1"/>
    <property type="molecule type" value="Genomic_DNA"/>
</dbReference>
<evidence type="ECO:0000256" key="1">
    <source>
        <dbReference type="SAM" id="MobiDB-lite"/>
    </source>
</evidence>
<sequence>MTIAPLHGFPLRQHIAVEKDPGLCPLRDEDGVIQPPPTEPENCFEIAASAIASDALIPLPPIPTLLEQIPCQAFPRSKCPSPAAALSFLGLSSLHVTPLAQPPNYILGSNREPSREGGALRDDHLPSREGGAFERPRSSPPSSGVPPTADPELAATTGALLSTQGVRPICPSDHPTCHHIVFEQSVELLAYGTRSLIADPNSSNQGGTSCGASARSSVAEAALLKQSISDTRAANQKQPCQRSGEACIEGGSPSALALPGQMANRTGGSVGETEFCGMVFGLFLMVPIAAC</sequence>
<evidence type="ECO:0000313" key="2">
    <source>
        <dbReference type="EMBL" id="RKO88473.1"/>
    </source>
</evidence>
<proteinExistence type="predicted"/>
<feature type="region of interest" description="Disordered" evidence="1">
    <location>
        <begin position="105"/>
        <end position="152"/>
    </location>
</feature>
<protein>
    <submittedName>
        <fullName evidence="2">Uncharacterized protein</fullName>
    </submittedName>
</protein>
<reference evidence="3" key="1">
    <citation type="journal article" date="2018" name="Nat. Microbiol.">
        <title>Leveraging single-cell genomics to expand the fungal tree of life.</title>
        <authorList>
            <person name="Ahrendt S.R."/>
            <person name="Quandt C.A."/>
            <person name="Ciobanu D."/>
            <person name="Clum A."/>
            <person name="Salamov A."/>
            <person name="Andreopoulos B."/>
            <person name="Cheng J.F."/>
            <person name="Woyke T."/>
            <person name="Pelin A."/>
            <person name="Henrissat B."/>
            <person name="Reynolds N.K."/>
            <person name="Benny G.L."/>
            <person name="Smith M.E."/>
            <person name="James T.Y."/>
            <person name="Grigoriev I.V."/>
        </authorList>
    </citation>
    <scope>NUCLEOTIDE SEQUENCE [LARGE SCALE GENOMIC DNA]</scope>
</reference>
<evidence type="ECO:0000313" key="3">
    <source>
        <dbReference type="Proteomes" id="UP000269721"/>
    </source>
</evidence>
<gene>
    <name evidence="2" type="ORF">BDK51DRAFT_39532</name>
</gene>
<dbReference type="AlphaFoldDB" id="A0A4P9WAD8"/>
<feature type="compositionally biased region" description="Basic and acidic residues" evidence="1">
    <location>
        <begin position="112"/>
        <end position="137"/>
    </location>
</feature>
<name>A0A4P9WAD8_9FUNG</name>
<dbReference type="Proteomes" id="UP000269721">
    <property type="component" value="Unassembled WGS sequence"/>
</dbReference>
<keyword evidence="3" id="KW-1185">Reference proteome</keyword>
<organism evidence="2 3">
    <name type="scientific">Blyttiomyces helicus</name>
    <dbReference type="NCBI Taxonomy" id="388810"/>
    <lineage>
        <taxon>Eukaryota</taxon>
        <taxon>Fungi</taxon>
        <taxon>Fungi incertae sedis</taxon>
        <taxon>Chytridiomycota</taxon>
        <taxon>Chytridiomycota incertae sedis</taxon>
        <taxon>Chytridiomycetes</taxon>
        <taxon>Chytridiomycetes incertae sedis</taxon>
        <taxon>Blyttiomyces</taxon>
    </lineage>
</organism>